<reference evidence="7 8" key="1">
    <citation type="journal article" date="2023" name="Microorganisms">
        <title>Thiorhodovibrio frisius and Trv. litoralis spp. nov., Two Novel Members from a Clade of Fastidious Purple Sulfur Bacteria That Exhibit Unique Red-Shifted Light-Harvesting Capabilities.</title>
        <authorList>
            <person name="Methner A."/>
            <person name="Kuzyk S.B."/>
            <person name="Petersen J."/>
            <person name="Bauer S."/>
            <person name="Brinkmann H."/>
            <person name="Sichau K."/>
            <person name="Wanner G."/>
            <person name="Wolf J."/>
            <person name="Neumann-Schaal M."/>
            <person name="Henke P."/>
            <person name="Tank M."/>
            <person name="Sproer C."/>
            <person name="Bunk B."/>
            <person name="Overmann J."/>
        </authorList>
    </citation>
    <scope>NUCLEOTIDE SEQUENCE [LARGE SCALE GENOMIC DNA]</scope>
    <source>
        <strain evidence="7 8">DSM 6702</strain>
    </source>
</reference>
<evidence type="ECO:0000259" key="6">
    <source>
        <dbReference type="PROSITE" id="PS50106"/>
    </source>
</evidence>
<dbReference type="PANTHER" id="PTHR32060:SF22">
    <property type="entry name" value="CARBOXYL-TERMINAL-PROCESSING PEPTIDASE 3, CHLOROPLASTIC"/>
    <property type="match status" value="1"/>
</dbReference>
<keyword evidence="8" id="KW-1185">Reference proteome</keyword>
<dbReference type="InterPro" id="IPR020992">
    <property type="entry name" value="Tail_Prtase_C"/>
</dbReference>
<evidence type="ECO:0000256" key="2">
    <source>
        <dbReference type="ARBA" id="ARBA00022670"/>
    </source>
</evidence>
<sequence length="697" mass="78583">MAPLLALLLGFGVVLELAARPVDVSLATLFPTERQAKTAVVINQVLERFHYRDFELSPAFAVATLEHYFDGLDPNRSFFLDRDIQRFLGSASRLDDDLAQGRVDVAFDIFRVYRMRVDDRVEFALGVLEGDFDFNKSEHYQFDRTKAPWPRNEAELDELWRKRVKNDYLTLKLADKDDAEIRKQLRKRYEGIRRRIHQFDADDVFQTFVNAYTQSLEPHTAYMSPSTSENFDISMRLSLEGIGAVLRADNEYTVIQRTIPGGPARQSGMVQTGDKIVGVAQGVDGEFDDVVGWRLQDVVDKIRGPKGSVVRLQLLPKAEISGGGRMREVSLVRNEIKLEDQAASSYVIDGPENAPDLRIGVIKVPAFYRDFRAESDGNRDFRSTTRDVRKLLAELQDQRVNGIVIDLRGNGGGSLTEATSLTGLFIKEGPVVQVKDSFGKIEVETDPDPELVYSGPLAVIVDRNSASASEIFAGAIQDYDRGLVVGEPTFGKGTVQTLVDLNRYVPGNELDLGRLRLTMAEFFRISGGSTQLKGVEPDILFDLGYDSDDHGERSLDNALPWSSIRPASYQTFNGVDLNVLRSRSVERTARDRGFRMLTRQGRMLTEIEARDLVSLREDERRQESKRRDKALKEERNEFLRSRDMEPVDEDADPIDEEALEKQQDVIDAIQVDEAARILADLIKHQGGAERPRAAMRD</sequence>
<dbReference type="InterPro" id="IPR004447">
    <property type="entry name" value="Peptidase_S41A"/>
</dbReference>
<evidence type="ECO:0000313" key="8">
    <source>
        <dbReference type="Proteomes" id="UP001432180"/>
    </source>
</evidence>
<dbReference type="SUPFAM" id="SSF50156">
    <property type="entry name" value="PDZ domain-like"/>
    <property type="match status" value="1"/>
</dbReference>
<organism evidence="7 8">
    <name type="scientific">Thiorhodovibrio winogradskyi</name>
    <dbReference type="NCBI Taxonomy" id="77007"/>
    <lineage>
        <taxon>Bacteria</taxon>
        <taxon>Pseudomonadati</taxon>
        <taxon>Pseudomonadota</taxon>
        <taxon>Gammaproteobacteria</taxon>
        <taxon>Chromatiales</taxon>
        <taxon>Chromatiaceae</taxon>
        <taxon>Thiorhodovibrio</taxon>
    </lineage>
</organism>
<dbReference type="Pfam" id="PF03572">
    <property type="entry name" value="Peptidase_S41"/>
    <property type="match status" value="1"/>
</dbReference>
<dbReference type="CDD" id="cd07560">
    <property type="entry name" value="Peptidase_S41_CPP"/>
    <property type="match status" value="1"/>
</dbReference>
<dbReference type="Proteomes" id="UP001432180">
    <property type="component" value="Chromosome"/>
</dbReference>
<keyword evidence="4 5" id="KW-0720">Serine protease</keyword>
<evidence type="ECO:0000313" key="7">
    <source>
        <dbReference type="EMBL" id="WPL18072.1"/>
    </source>
</evidence>
<dbReference type="Gene3D" id="2.30.42.10">
    <property type="match status" value="1"/>
</dbReference>
<keyword evidence="2 5" id="KW-0645">Protease</keyword>
<dbReference type="Gene3D" id="3.90.226.10">
    <property type="entry name" value="2-enoyl-CoA Hydratase, Chain A, domain 1"/>
    <property type="match status" value="1"/>
</dbReference>
<dbReference type="InterPro" id="IPR040573">
    <property type="entry name" value="TSP_N"/>
</dbReference>
<dbReference type="GO" id="GO:0006508">
    <property type="term" value="P:proteolysis"/>
    <property type="evidence" value="ECO:0007669"/>
    <property type="project" value="UniProtKB-KW"/>
</dbReference>
<accession>A0ABZ0SD78</accession>
<dbReference type="CDD" id="cd06782">
    <property type="entry name" value="cpPDZ_CPP-like"/>
    <property type="match status" value="1"/>
</dbReference>
<dbReference type="PANTHER" id="PTHR32060">
    <property type="entry name" value="TAIL-SPECIFIC PROTEASE"/>
    <property type="match status" value="1"/>
</dbReference>
<dbReference type="InterPro" id="IPR001478">
    <property type="entry name" value="PDZ"/>
</dbReference>
<dbReference type="Pfam" id="PF17804">
    <property type="entry name" value="TSP_NTD"/>
    <property type="match status" value="1"/>
</dbReference>
<dbReference type="NCBIfam" id="TIGR00225">
    <property type="entry name" value="prc"/>
    <property type="match status" value="1"/>
</dbReference>
<dbReference type="Pfam" id="PF11818">
    <property type="entry name" value="DUF3340"/>
    <property type="match status" value="1"/>
</dbReference>
<dbReference type="InterPro" id="IPR036034">
    <property type="entry name" value="PDZ_sf"/>
</dbReference>
<evidence type="ECO:0000256" key="3">
    <source>
        <dbReference type="ARBA" id="ARBA00022801"/>
    </source>
</evidence>
<proteinExistence type="inferred from homology"/>
<dbReference type="Pfam" id="PF00595">
    <property type="entry name" value="PDZ"/>
    <property type="match status" value="1"/>
</dbReference>
<keyword evidence="3 5" id="KW-0378">Hydrolase</keyword>
<evidence type="ECO:0000256" key="5">
    <source>
        <dbReference type="RuleBase" id="RU004404"/>
    </source>
</evidence>
<protein>
    <submittedName>
        <fullName evidence="7">Tail-specific protease</fullName>
        <ecNumber evidence="7">3.4.21.102</ecNumber>
    </submittedName>
</protein>
<dbReference type="SMART" id="SM00228">
    <property type="entry name" value="PDZ"/>
    <property type="match status" value="1"/>
</dbReference>
<dbReference type="EMBL" id="CP121472">
    <property type="protein sequence ID" value="WPL18072.1"/>
    <property type="molecule type" value="Genomic_DNA"/>
</dbReference>
<gene>
    <name evidence="7" type="primary">prc</name>
    <name evidence="7" type="ORF">Thiowin_03123</name>
</gene>
<dbReference type="InterPro" id="IPR029045">
    <property type="entry name" value="ClpP/crotonase-like_dom_sf"/>
</dbReference>
<feature type="domain" description="PDZ" evidence="6">
    <location>
        <begin position="232"/>
        <end position="279"/>
    </location>
</feature>
<dbReference type="Gene3D" id="3.30.750.44">
    <property type="match status" value="1"/>
</dbReference>
<dbReference type="SMART" id="SM00245">
    <property type="entry name" value="TSPc"/>
    <property type="match status" value="1"/>
</dbReference>
<dbReference type="InterPro" id="IPR005151">
    <property type="entry name" value="Tail-specific_protease"/>
</dbReference>
<dbReference type="SUPFAM" id="SSF52096">
    <property type="entry name" value="ClpP/crotonase"/>
    <property type="match status" value="1"/>
</dbReference>
<name>A0ABZ0SD78_9GAMM</name>
<comment type="similarity">
    <text evidence="1 5">Belongs to the peptidase S41A family.</text>
</comment>
<dbReference type="EC" id="3.4.21.102" evidence="7"/>
<dbReference type="GO" id="GO:0004252">
    <property type="term" value="F:serine-type endopeptidase activity"/>
    <property type="evidence" value="ECO:0007669"/>
    <property type="project" value="UniProtKB-EC"/>
</dbReference>
<evidence type="ECO:0000256" key="1">
    <source>
        <dbReference type="ARBA" id="ARBA00009179"/>
    </source>
</evidence>
<evidence type="ECO:0000256" key="4">
    <source>
        <dbReference type="ARBA" id="ARBA00022825"/>
    </source>
</evidence>
<dbReference type="PROSITE" id="PS50106">
    <property type="entry name" value="PDZ"/>
    <property type="match status" value="1"/>
</dbReference>